<accession>A0A7C8IJI2</accession>
<dbReference type="EMBL" id="WUBL01000124">
    <property type="protein sequence ID" value="KAF2965161.1"/>
    <property type="molecule type" value="Genomic_DNA"/>
</dbReference>
<keyword evidence="3" id="KW-1185">Reference proteome</keyword>
<name>A0A7C8IJI2_9PEZI</name>
<reference evidence="2 3" key="1">
    <citation type="submission" date="2019-12" db="EMBL/GenBank/DDBJ databases">
        <title>Draft genome sequence of the ascomycete Xylaria multiplex DSM 110363.</title>
        <authorList>
            <person name="Buettner E."/>
            <person name="Kellner H."/>
        </authorList>
    </citation>
    <scope>NUCLEOTIDE SEQUENCE [LARGE SCALE GENOMIC DNA]</scope>
    <source>
        <strain evidence="2 3">DSM 110363</strain>
    </source>
</reference>
<dbReference type="InParanoid" id="A0A7C8IJI2"/>
<dbReference type="AlphaFoldDB" id="A0A7C8IJI2"/>
<sequence length="113" mass="12469">MRDSGSESAARAGFDMQAIGAKHTPQEKRSENIPVAKKRPLIVLINNLRYDGATDEPVHLHLLLPDMAPGAEDGGIPGYEKRRLDIKLQRNKAEFAMVDEPRHRSTNRGGGTL</sequence>
<dbReference type="Proteomes" id="UP000481858">
    <property type="component" value="Unassembled WGS sequence"/>
</dbReference>
<protein>
    <submittedName>
        <fullName evidence="2">Uncharacterized protein</fullName>
    </submittedName>
</protein>
<gene>
    <name evidence="2" type="ORF">GQX73_g8433</name>
</gene>
<organism evidence="2 3">
    <name type="scientific">Xylaria multiplex</name>
    <dbReference type="NCBI Taxonomy" id="323545"/>
    <lineage>
        <taxon>Eukaryota</taxon>
        <taxon>Fungi</taxon>
        <taxon>Dikarya</taxon>
        <taxon>Ascomycota</taxon>
        <taxon>Pezizomycotina</taxon>
        <taxon>Sordariomycetes</taxon>
        <taxon>Xylariomycetidae</taxon>
        <taxon>Xylariales</taxon>
        <taxon>Xylariaceae</taxon>
        <taxon>Xylaria</taxon>
    </lineage>
</organism>
<evidence type="ECO:0000313" key="2">
    <source>
        <dbReference type="EMBL" id="KAF2965161.1"/>
    </source>
</evidence>
<evidence type="ECO:0000313" key="3">
    <source>
        <dbReference type="Proteomes" id="UP000481858"/>
    </source>
</evidence>
<comment type="caution">
    <text evidence="2">The sequence shown here is derived from an EMBL/GenBank/DDBJ whole genome shotgun (WGS) entry which is preliminary data.</text>
</comment>
<evidence type="ECO:0000256" key="1">
    <source>
        <dbReference type="SAM" id="MobiDB-lite"/>
    </source>
</evidence>
<proteinExistence type="predicted"/>
<feature type="region of interest" description="Disordered" evidence="1">
    <location>
        <begin position="1"/>
        <end position="33"/>
    </location>
</feature>